<protein>
    <submittedName>
        <fullName evidence="10">FtsQ-type POTRA domain-containing protein</fullName>
    </submittedName>
</protein>
<dbReference type="InterPro" id="IPR005548">
    <property type="entry name" value="Cell_div_FtsQ/DivIB_C"/>
</dbReference>
<evidence type="ECO:0000313" key="11">
    <source>
        <dbReference type="Proteomes" id="UP000623681"/>
    </source>
</evidence>
<keyword evidence="5 8" id="KW-1133">Transmembrane helix</keyword>
<gene>
    <name evidence="10" type="ORF">JK634_04470</name>
</gene>
<evidence type="ECO:0000259" key="9">
    <source>
        <dbReference type="PROSITE" id="PS51779"/>
    </source>
</evidence>
<reference evidence="10" key="1">
    <citation type="submission" date="2021-01" db="EMBL/GenBank/DDBJ databases">
        <title>Genome public.</title>
        <authorList>
            <person name="Liu C."/>
            <person name="Sun Q."/>
        </authorList>
    </citation>
    <scope>NUCLEOTIDE SEQUENCE</scope>
    <source>
        <strain evidence="10">YIM B02565</strain>
    </source>
</reference>
<comment type="caution">
    <text evidence="10">The sequence shown here is derived from an EMBL/GenBank/DDBJ whole genome shotgun (WGS) entry which is preliminary data.</text>
</comment>
<proteinExistence type="predicted"/>
<organism evidence="10 11">
    <name type="scientific">Clostridium paridis</name>
    <dbReference type="NCBI Taxonomy" id="2803863"/>
    <lineage>
        <taxon>Bacteria</taxon>
        <taxon>Bacillati</taxon>
        <taxon>Bacillota</taxon>
        <taxon>Clostridia</taxon>
        <taxon>Eubacteriales</taxon>
        <taxon>Clostridiaceae</taxon>
        <taxon>Clostridium</taxon>
    </lineage>
</organism>
<dbReference type="RefSeq" id="WP_202766424.1">
    <property type="nucleotide sequence ID" value="NZ_JAESWA010000017.1"/>
</dbReference>
<dbReference type="EMBL" id="JAESWA010000017">
    <property type="protein sequence ID" value="MBL4931050.1"/>
    <property type="molecule type" value="Genomic_DNA"/>
</dbReference>
<sequence>MQPQNNKYIEVRRKKQKIKKLLALFILFLGLFILFLLKAPTFNISQISVKNNNENPILKEDYISGKLNAFKGKNIFSVKRQTIEEVIEKEAYVKEAKVSKKLPNKVSVDIIEKKPTFSIEDNGETYILDEEGKIIEIKNEKGNTALINLKGININNKSLGSYITKDEKMEKLVGSFGKLFAANTSNIKFSLLDLSDTTNINIYYGEVMIRIGSEYTLQNKLNSAINILKSHNMTKGYIDVRFNTNPIIVEE</sequence>
<dbReference type="PANTHER" id="PTHR37820">
    <property type="entry name" value="CELL DIVISION PROTEIN DIVIB"/>
    <property type="match status" value="1"/>
</dbReference>
<evidence type="ECO:0000256" key="6">
    <source>
        <dbReference type="ARBA" id="ARBA00023136"/>
    </source>
</evidence>
<evidence type="ECO:0000256" key="1">
    <source>
        <dbReference type="ARBA" id="ARBA00004370"/>
    </source>
</evidence>
<keyword evidence="3" id="KW-0132">Cell division</keyword>
<dbReference type="Proteomes" id="UP000623681">
    <property type="component" value="Unassembled WGS sequence"/>
</dbReference>
<accession>A0A937K4C5</accession>
<dbReference type="Gene3D" id="3.10.20.310">
    <property type="entry name" value="membrane protein fhac"/>
    <property type="match status" value="1"/>
</dbReference>
<evidence type="ECO:0000256" key="3">
    <source>
        <dbReference type="ARBA" id="ARBA00022618"/>
    </source>
</evidence>
<keyword evidence="11" id="KW-1185">Reference proteome</keyword>
<evidence type="ECO:0000256" key="8">
    <source>
        <dbReference type="SAM" id="Phobius"/>
    </source>
</evidence>
<keyword evidence="6 8" id="KW-0472">Membrane</keyword>
<name>A0A937K4C5_9CLOT</name>
<evidence type="ECO:0000256" key="7">
    <source>
        <dbReference type="ARBA" id="ARBA00023306"/>
    </source>
</evidence>
<dbReference type="InterPro" id="IPR050487">
    <property type="entry name" value="FtsQ_DivIB"/>
</dbReference>
<dbReference type="Pfam" id="PF03799">
    <property type="entry name" value="FtsQ_DivIB_C"/>
    <property type="match status" value="1"/>
</dbReference>
<dbReference type="InterPro" id="IPR034746">
    <property type="entry name" value="POTRA"/>
</dbReference>
<dbReference type="GO" id="GO:0051301">
    <property type="term" value="P:cell division"/>
    <property type="evidence" value="ECO:0007669"/>
    <property type="project" value="UniProtKB-KW"/>
</dbReference>
<keyword evidence="4 8" id="KW-0812">Transmembrane</keyword>
<dbReference type="GO" id="GO:0005886">
    <property type="term" value="C:plasma membrane"/>
    <property type="evidence" value="ECO:0007669"/>
    <property type="project" value="TreeGrafter"/>
</dbReference>
<keyword evidence="7" id="KW-0131">Cell cycle</keyword>
<dbReference type="PANTHER" id="PTHR37820:SF1">
    <property type="entry name" value="CELL DIVISION PROTEIN FTSQ"/>
    <property type="match status" value="1"/>
</dbReference>
<evidence type="ECO:0000256" key="5">
    <source>
        <dbReference type="ARBA" id="ARBA00022989"/>
    </source>
</evidence>
<keyword evidence="2" id="KW-1003">Cell membrane</keyword>
<feature type="domain" description="POTRA" evidence="9">
    <location>
        <begin position="42"/>
        <end position="113"/>
    </location>
</feature>
<dbReference type="Pfam" id="PF08478">
    <property type="entry name" value="POTRA_1"/>
    <property type="match status" value="1"/>
</dbReference>
<dbReference type="AlphaFoldDB" id="A0A937K4C5"/>
<evidence type="ECO:0000256" key="4">
    <source>
        <dbReference type="ARBA" id="ARBA00022692"/>
    </source>
</evidence>
<evidence type="ECO:0000313" key="10">
    <source>
        <dbReference type="EMBL" id="MBL4931050.1"/>
    </source>
</evidence>
<feature type="transmembrane region" description="Helical" evidence="8">
    <location>
        <begin position="21"/>
        <end position="39"/>
    </location>
</feature>
<dbReference type="PROSITE" id="PS51779">
    <property type="entry name" value="POTRA"/>
    <property type="match status" value="1"/>
</dbReference>
<comment type="subcellular location">
    <subcellularLocation>
        <location evidence="1">Membrane</location>
    </subcellularLocation>
</comment>
<dbReference type="InterPro" id="IPR013685">
    <property type="entry name" value="POTRA_FtsQ_type"/>
</dbReference>
<evidence type="ECO:0000256" key="2">
    <source>
        <dbReference type="ARBA" id="ARBA00022475"/>
    </source>
</evidence>